<dbReference type="InterPro" id="IPR003150">
    <property type="entry name" value="DNA-bd_RFX"/>
</dbReference>
<dbReference type="Gene3D" id="1.10.10.10">
    <property type="entry name" value="Winged helix-like DNA-binding domain superfamily/Winged helix DNA-binding domain"/>
    <property type="match status" value="1"/>
</dbReference>
<dbReference type="Pfam" id="PF25340">
    <property type="entry name" value="BCD_RFX"/>
    <property type="match status" value="1"/>
</dbReference>
<dbReference type="PANTHER" id="PTHR12619:SF5">
    <property type="entry name" value="TRANSCRIPTION FACTOR RFX4"/>
    <property type="match status" value="1"/>
</dbReference>
<proteinExistence type="predicted"/>
<feature type="compositionally biased region" description="Polar residues" evidence="2">
    <location>
        <begin position="78"/>
        <end position="91"/>
    </location>
</feature>
<dbReference type="InterPro" id="IPR036388">
    <property type="entry name" value="WH-like_DNA-bd_sf"/>
</dbReference>
<dbReference type="Proteomes" id="UP000593566">
    <property type="component" value="Unassembled WGS sequence"/>
</dbReference>
<dbReference type="EMBL" id="JACCJB010000010">
    <property type="protein sequence ID" value="KAF6223494.1"/>
    <property type="molecule type" value="Genomic_DNA"/>
</dbReference>
<gene>
    <name evidence="4" type="ORF">HO133_000337</name>
</gene>
<evidence type="ECO:0000256" key="1">
    <source>
        <dbReference type="ARBA" id="ARBA00023125"/>
    </source>
</evidence>
<sequence length="856" mass="94806">MASGLARPRSSTSGSTASSRPQSICPRPLSRASTTSIPKTCAQPAQQHQHLPESSQAPQAHSAHSTLLQDSAEDAVTRSEQQLTNPDLNQQYAIDPSLQDPAARPQAMGVEDSYNGNSDAMRQLMNHNRSLDSHGQQFVMTFTNEQTQNDAGAGETRKKKGSASSISNDNELRKLFAANKDRDLNDVAASVLANERGPRSEKTKQIFAMNWLNSICRRGNSSVTRNRVYSHYATRCGNERVSPLNPASFGKLVNFIFPGIQTRRLGIRGKSKYHYVDLTLIDDPPEGPGGEHFQNEGDIVGATDGSVTRRSQCGADTAIFPSPNTHFIPDPSHNSMRNQKAPGCLYLNPASPKIYHGPSGRNMVSRELKFPTQQEPPYAHNEPIELPSLQRYLPTGTDPDAANALVALYRTHCISVIDTFRFCKEKMFWHHFSSFHGTLTVPVQKLLAHLNIASWIKECDWLMYQKMIRFVSPLALQVMPPKVTETFRNISSKLSTHISTTFQNHPQHVRDAKLGPATIFAGLIDRLLRVNATAHAAANMLTNDANRDQMWHDWVYYVKPVSVVESSLPGRGYTRTLQILTNEVRELLGPLRDASYPGMQSIYANAASSAGLKYSQQSHHEMDDSSTSGVLDRWTTFLYDLSSRFPGIDARLLLHCVGEVGSAALRDITMAQALSFGSWWVTKVWVDEMLQWMAEKGGFLEHSPSSMEMRPQKRSAYEAGFGVDDNETETRGGSRPRTGVSDSVDVPSRYGSVDTRNNFPREHGQLDPHLQHFRYNHPASPATMDGSAQEHFDEPLPQHITKETDFELVQSHDDSGIGMDVVELPQHNNSRGMPDYGGFIASGVNGASDPADVVVC</sequence>
<dbReference type="GO" id="GO:0000981">
    <property type="term" value="F:DNA-binding transcription factor activity, RNA polymerase II-specific"/>
    <property type="evidence" value="ECO:0007669"/>
    <property type="project" value="TreeGrafter"/>
</dbReference>
<evidence type="ECO:0000313" key="4">
    <source>
        <dbReference type="EMBL" id="KAF6223494.1"/>
    </source>
</evidence>
<dbReference type="PROSITE" id="PS51526">
    <property type="entry name" value="RFX_DBD"/>
    <property type="match status" value="1"/>
</dbReference>
<feature type="compositionally biased region" description="Polar residues" evidence="2">
    <location>
        <begin position="31"/>
        <end position="53"/>
    </location>
</feature>
<keyword evidence="1" id="KW-0238">DNA-binding</keyword>
<dbReference type="InterPro" id="IPR057321">
    <property type="entry name" value="RFX1-4/6/8-like_BCD"/>
</dbReference>
<dbReference type="GO" id="GO:0000978">
    <property type="term" value="F:RNA polymerase II cis-regulatory region sequence-specific DNA binding"/>
    <property type="evidence" value="ECO:0007669"/>
    <property type="project" value="TreeGrafter"/>
</dbReference>
<organism evidence="4 5">
    <name type="scientific">Letharia lupina</name>
    <dbReference type="NCBI Taxonomy" id="560253"/>
    <lineage>
        <taxon>Eukaryota</taxon>
        <taxon>Fungi</taxon>
        <taxon>Dikarya</taxon>
        <taxon>Ascomycota</taxon>
        <taxon>Pezizomycotina</taxon>
        <taxon>Lecanoromycetes</taxon>
        <taxon>OSLEUM clade</taxon>
        <taxon>Lecanoromycetidae</taxon>
        <taxon>Lecanorales</taxon>
        <taxon>Lecanorineae</taxon>
        <taxon>Parmeliaceae</taxon>
        <taxon>Letharia</taxon>
    </lineage>
</organism>
<evidence type="ECO:0000313" key="5">
    <source>
        <dbReference type="Proteomes" id="UP000593566"/>
    </source>
</evidence>
<keyword evidence="5" id="KW-1185">Reference proteome</keyword>
<feature type="region of interest" description="Disordered" evidence="2">
    <location>
        <begin position="1"/>
        <end position="91"/>
    </location>
</feature>
<dbReference type="InterPro" id="IPR039779">
    <property type="entry name" value="RFX-like"/>
</dbReference>
<dbReference type="AlphaFoldDB" id="A0A8H6CHT5"/>
<dbReference type="FunFam" id="1.10.10.10:FF:000119">
    <property type="entry name" value="DNA damage and replication checkpoint protein"/>
    <property type="match status" value="1"/>
</dbReference>
<protein>
    <recommendedName>
        <fullName evidence="3">RFX-type winged-helix domain-containing protein</fullName>
    </recommendedName>
</protein>
<dbReference type="Pfam" id="PF02257">
    <property type="entry name" value="RFX_DNA_binding"/>
    <property type="match status" value="1"/>
</dbReference>
<dbReference type="PANTHER" id="PTHR12619">
    <property type="entry name" value="RFX TRANSCRIPTION FACTOR FAMILY"/>
    <property type="match status" value="1"/>
</dbReference>
<reference evidence="4 5" key="1">
    <citation type="journal article" date="2020" name="Genomics">
        <title>Complete, high-quality genomes from long-read metagenomic sequencing of two wolf lichen thalli reveals enigmatic genome architecture.</title>
        <authorList>
            <person name="McKenzie S.K."/>
            <person name="Walston R.F."/>
            <person name="Allen J.L."/>
        </authorList>
    </citation>
    <scope>NUCLEOTIDE SEQUENCE [LARGE SCALE GENOMIC DNA]</scope>
    <source>
        <strain evidence="4">WasteWater1</strain>
    </source>
</reference>
<evidence type="ECO:0000256" key="2">
    <source>
        <dbReference type="SAM" id="MobiDB-lite"/>
    </source>
</evidence>
<accession>A0A8H6CHT5</accession>
<name>A0A8H6CHT5_9LECA</name>
<feature type="domain" description="RFX-type winged-helix" evidence="3">
    <location>
        <begin position="208"/>
        <end position="282"/>
    </location>
</feature>
<feature type="compositionally biased region" description="Low complexity" evidence="2">
    <location>
        <begin position="54"/>
        <end position="65"/>
    </location>
</feature>
<evidence type="ECO:0000259" key="3">
    <source>
        <dbReference type="PROSITE" id="PS51526"/>
    </source>
</evidence>
<dbReference type="RefSeq" id="XP_037152711.1">
    <property type="nucleotide sequence ID" value="XM_037291276.1"/>
</dbReference>
<comment type="caution">
    <text evidence="4">The sequence shown here is derived from an EMBL/GenBank/DDBJ whole genome shotgun (WGS) entry which is preliminary data.</text>
</comment>
<feature type="compositionally biased region" description="Low complexity" evidence="2">
    <location>
        <begin position="1"/>
        <end position="23"/>
    </location>
</feature>
<dbReference type="GeneID" id="59328756"/>
<dbReference type="SUPFAM" id="SSF46785">
    <property type="entry name" value="Winged helix' DNA-binding domain"/>
    <property type="match status" value="1"/>
</dbReference>
<dbReference type="InterPro" id="IPR036390">
    <property type="entry name" value="WH_DNA-bd_sf"/>
</dbReference>
<feature type="region of interest" description="Disordered" evidence="2">
    <location>
        <begin position="721"/>
        <end position="759"/>
    </location>
</feature>